<reference evidence="2 3" key="1">
    <citation type="submission" date="2019-02" db="EMBL/GenBank/DDBJ databases">
        <title>Isolation and identification of novel species under the genus Muribaculum.</title>
        <authorList>
            <person name="Miyake S."/>
            <person name="Ding Y."/>
            <person name="Low A."/>
            <person name="Soh M."/>
            <person name="Seedorf H."/>
        </authorList>
    </citation>
    <scope>NUCLEOTIDE SEQUENCE [LARGE SCALE GENOMIC DNA]</scope>
    <source>
        <strain evidence="2 3">TLL-A4</strain>
    </source>
</reference>
<dbReference type="EMBL" id="CP039393">
    <property type="protein sequence ID" value="QCD35019.1"/>
    <property type="molecule type" value="Genomic_DNA"/>
</dbReference>
<evidence type="ECO:0000259" key="1">
    <source>
        <dbReference type="Pfam" id="PF05193"/>
    </source>
</evidence>
<dbReference type="OrthoDB" id="9811314at2"/>
<dbReference type="Proteomes" id="UP000297031">
    <property type="component" value="Chromosome"/>
</dbReference>
<name>A0A4P7VPL9_9BACT</name>
<dbReference type="PANTHER" id="PTHR11851:SF224">
    <property type="entry name" value="PROCESSING PROTEASE"/>
    <property type="match status" value="1"/>
</dbReference>
<dbReference type="KEGG" id="mgod:E7746_03545"/>
<dbReference type="InterPro" id="IPR007863">
    <property type="entry name" value="Peptidase_M16_C"/>
</dbReference>
<proteinExistence type="predicted"/>
<evidence type="ECO:0000313" key="3">
    <source>
        <dbReference type="Proteomes" id="UP000297031"/>
    </source>
</evidence>
<dbReference type="Gene3D" id="3.30.830.10">
    <property type="entry name" value="Metalloenzyme, LuxS/M16 peptidase-like"/>
    <property type="match status" value="2"/>
</dbReference>
<dbReference type="Pfam" id="PF05193">
    <property type="entry name" value="Peptidase_M16_C"/>
    <property type="match status" value="1"/>
</dbReference>
<dbReference type="AlphaFoldDB" id="A0A4P7VPL9"/>
<dbReference type="PANTHER" id="PTHR11851">
    <property type="entry name" value="METALLOPROTEASE"/>
    <property type="match status" value="1"/>
</dbReference>
<dbReference type="InterPro" id="IPR050361">
    <property type="entry name" value="MPP/UQCRC_Complex"/>
</dbReference>
<dbReference type="SUPFAM" id="SSF63411">
    <property type="entry name" value="LuxS/MPP-like metallohydrolase"/>
    <property type="match status" value="2"/>
</dbReference>
<dbReference type="GO" id="GO:0046872">
    <property type="term" value="F:metal ion binding"/>
    <property type="evidence" value="ECO:0007669"/>
    <property type="project" value="InterPro"/>
</dbReference>
<evidence type="ECO:0000313" key="2">
    <source>
        <dbReference type="EMBL" id="QCD35019.1"/>
    </source>
</evidence>
<dbReference type="InterPro" id="IPR011249">
    <property type="entry name" value="Metalloenz_LuxS/M16"/>
</dbReference>
<organism evidence="2 3">
    <name type="scientific">Muribaculum gordoncarteri</name>
    <dbReference type="NCBI Taxonomy" id="2530390"/>
    <lineage>
        <taxon>Bacteria</taxon>
        <taxon>Pseudomonadati</taxon>
        <taxon>Bacteroidota</taxon>
        <taxon>Bacteroidia</taxon>
        <taxon>Bacteroidales</taxon>
        <taxon>Muribaculaceae</taxon>
        <taxon>Muribaculum</taxon>
    </lineage>
</organism>
<dbReference type="RefSeq" id="WP_136409855.1">
    <property type="nucleotide sequence ID" value="NZ_CP039393.1"/>
</dbReference>
<feature type="domain" description="Peptidase M16 C-terminal" evidence="1">
    <location>
        <begin position="207"/>
        <end position="366"/>
    </location>
</feature>
<sequence length="443" mass="49514">MQHPDRKTPPQVSSFGHLSVPSIRVMTLDNGLPLKVIDHGSQDVCRLTCVWDGGIAESPSISLPTMTLSLMQEGTRHHSGVEIADRIEFNGARIASGVNSHHAFMNLFTLNSRADNVMPLLAEMIVEPSFPEREWGVIKEKTARTIELLREKVEYYATCEINRLLMGDNHPLARMDTPDNVLSMTVDDAARNYEGTYRPGRNGEGAPTMTLYLAGHVTPELEELVNRTFGSIDIDSSRGVELKFVPFKAENDSRRLIEMEGMLQSAVRMGIPTISRQHPDYIELRLLIMALGGYFGSRLMRNIREDKGYTYGIQSYLLGHPEGGLMQIATSTDNRYVDVLIDESIKEIERLGTGDFTTGEMQRLQRYAMSSLASTLDSAFDIMDYYINQKVAFTPDKYFEQQVDAINSLTPQRLAEVAREHLSVDKLTIAVAGDCVNSANARS</sequence>
<accession>A0A4P7VPL9</accession>
<gene>
    <name evidence="2" type="ORF">E7746_03545</name>
</gene>
<keyword evidence="3" id="KW-1185">Reference proteome</keyword>
<protein>
    <submittedName>
        <fullName evidence="2">Insulinase family protein</fullName>
    </submittedName>
</protein>